<comment type="caution">
    <text evidence="20">The sequence shown here is derived from an EMBL/GenBank/DDBJ whole genome shotgun (WGS) entry which is preliminary data.</text>
</comment>
<evidence type="ECO:0000259" key="19">
    <source>
        <dbReference type="Pfam" id="PF13614"/>
    </source>
</evidence>
<dbReference type="PANTHER" id="PTHR32309:SF13">
    <property type="entry name" value="FERRIC ENTEROBACTIN TRANSPORT PROTEIN FEPE"/>
    <property type="match status" value="1"/>
</dbReference>
<dbReference type="GO" id="GO:0005886">
    <property type="term" value="C:plasma membrane"/>
    <property type="evidence" value="ECO:0007669"/>
    <property type="project" value="UniProtKB-SubCell"/>
</dbReference>
<evidence type="ECO:0000256" key="9">
    <source>
        <dbReference type="ARBA" id="ARBA00022741"/>
    </source>
</evidence>
<keyword evidence="7 20" id="KW-0808">Transferase</keyword>
<evidence type="ECO:0000256" key="10">
    <source>
        <dbReference type="ARBA" id="ARBA00022777"/>
    </source>
</evidence>
<evidence type="ECO:0000256" key="17">
    <source>
        <dbReference type="SAM" id="Phobius"/>
    </source>
</evidence>
<dbReference type="GO" id="GO:0004715">
    <property type="term" value="F:non-membrane spanning protein tyrosine kinase activity"/>
    <property type="evidence" value="ECO:0007669"/>
    <property type="project" value="UniProtKB-EC"/>
</dbReference>
<comment type="similarity">
    <text evidence="3">Belongs to the etk/wzc family.</text>
</comment>
<dbReference type="Pfam" id="PF13614">
    <property type="entry name" value="AAA_31"/>
    <property type="match status" value="1"/>
</dbReference>
<dbReference type="Pfam" id="PF02706">
    <property type="entry name" value="Wzz"/>
    <property type="match status" value="1"/>
</dbReference>
<dbReference type="CDD" id="cd05387">
    <property type="entry name" value="BY-kinase"/>
    <property type="match status" value="1"/>
</dbReference>
<feature type="domain" description="AAA" evidence="19">
    <location>
        <begin position="563"/>
        <end position="682"/>
    </location>
</feature>
<organism evidence="20">
    <name type="scientific">mine drainage metagenome</name>
    <dbReference type="NCBI Taxonomy" id="410659"/>
    <lineage>
        <taxon>unclassified sequences</taxon>
        <taxon>metagenomes</taxon>
        <taxon>ecological metagenomes</taxon>
    </lineage>
</organism>
<dbReference type="EC" id="2.7.10.2" evidence="4"/>
<evidence type="ECO:0000256" key="1">
    <source>
        <dbReference type="ARBA" id="ARBA00004429"/>
    </source>
</evidence>
<dbReference type="InterPro" id="IPR005702">
    <property type="entry name" value="Wzc-like_C"/>
</dbReference>
<dbReference type="InterPro" id="IPR025669">
    <property type="entry name" value="AAA_dom"/>
</dbReference>
<accession>A0A1J5PY79</accession>
<dbReference type="AlphaFoldDB" id="A0A1J5PY79"/>
<evidence type="ECO:0000256" key="13">
    <source>
        <dbReference type="ARBA" id="ARBA00023136"/>
    </source>
</evidence>
<evidence type="ECO:0000256" key="5">
    <source>
        <dbReference type="ARBA" id="ARBA00022475"/>
    </source>
</evidence>
<evidence type="ECO:0000256" key="7">
    <source>
        <dbReference type="ARBA" id="ARBA00022679"/>
    </source>
</evidence>
<keyword evidence="6" id="KW-0997">Cell inner membrane</keyword>
<feature type="coiled-coil region" evidence="16">
    <location>
        <begin position="234"/>
        <end position="290"/>
    </location>
</feature>
<keyword evidence="14" id="KW-0829">Tyrosine-protein kinase</keyword>
<evidence type="ECO:0000256" key="3">
    <source>
        <dbReference type="ARBA" id="ARBA00008883"/>
    </source>
</evidence>
<dbReference type="InterPro" id="IPR050445">
    <property type="entry name" value="Bact_polysacc_biosynth/exp"/>
</dbReference>
<keyword evidence="8 17" id="KW-0812">Transmembrane</keyword>
<protein>
    <recommendedName>
        <fullName evidence="4">non-specific protein-tyrosine kinase</fullName>
        <ecNumber evidence="4">2.7.10.2</ecNumber>
    </recommendedName>
</protein>
<evidence type="ECO:0000256" key="2">
    <source>
        <dbReference type="ARBA" id="ARBA00007316"/>
    </source>
</evidence>
<feature type="transmembrane region" description="Helical" evidence="17">
    <location>
        <begin position="463"/>
        <end position="483"/>
    </location>
</feature>
<dbReference type="EMBL" id="MLJW01002028">
    <property type="protein sequence ID" value="OIQ75880.1"/>
    <property type="molecule type" value="Genomic_DNA"/>
</dbReference>
<feature type="domain" description="Polysaccharide chain length determinant N-terminal" evidence="18">
    <location>
        <begin position="40"/>
        <end position="128"/>
    </location>
</feature>
<sequence length="741" mass="81323">MEKWRGASEQDRMNSRLLPFQAATGVLRRRPDPSGAQDRVDPRELARVFWARRRIVLGAMLVGAVLTYLIVSMMTPRFEGLAKVMLEARKPQMSNSQQVVPDLAVTDQVVNSEVSVLTSNVLIEQAIDLIGMARLDSMDPALQPPSIIGRIMGVFASKSASSDTSMTPEQLKKERLVDAITKSLTVKREDQSNVLDIQILNKDRVLAPLIANAMAQAYIEGQVNGHRLTAGDATQWLQRRVDQLKVDVETAEKQVDKFRAENLITDGGSLDAATQQLGELNNQLVLARADRIAAEASYNRLQNVIAKGGITAVGDIVSSPALDALNTSLQALQRQDAIWAANYGPTHPERVRLAGEMKGIQGDITQEVQKLVEQRKSALATAQLREQTMMASIADMEKRVVTLSRSTIDLRQLERVASSAQSAYNDALTRLNNTRTEEQMQQPDSVLIARATQSSLPATPRKMLMTFIGALSGLALGLGAVFFKEMAQTTFKLESEIEADTGLPLIASIPQESWTTPLEALTELSVRPYGLYAERIRHLRTAILARDTKVKARSVIFMSSVPGESKTTTTLALAQMAALAGRSVIVVDCDLRRTALSQTFPVNRQYDLADFIFNKCALSDAIHSDPKLSFDILAANTRRPDAADELSISWLQPMIDALKSRYDLVLIDAPALLAVSDALILAQVVDERYFLVRWHSTARDAVLKGISQLAEAGVSLDGVVMTLVDPKSRGELYAEAYDYSA</sequence>
<dbReference type="PANTHER" id="PTHR32309">
    <property type="entry name" value="TYROSINE-PROTEIN KINASE"/>
    <property type="match status" value="1"/>
</dbReference>
<comment type="similarity">
    <text evidence="2">Belongs to the CpsD/CapB family.</text>
</comment>
<keyword evidence="16" id="KW-0175">Coiled coil</keyword>
<comment type="subcellular location">
    <subcellularLocation>
        <location evidence="1">Cell inner membrane</location>
        <topology evidence="1">Multi-pass membrane protein</topology>
    </subcellularLocation>
</comment>
<keyword evidence="10 20" id="KW-0418">Kinase</keyword>
<dbReference type="InterPro" id="IPR027417">
    <property type="entry name" value="P-loop_NTPase"/>
</dbReference>
<dbReference type="SUPFAM" id="SSF52540">
    <property type="entry name" value="P-loop containing nucleoside triphosphate hydrolases"/>
    <property type="match status" value="1"/>
</dbReference>
<evidence type="ECO:0000256" key="4">
    <source>
        <dbReference type="ARBA" id="ARBA00011903"/>
    </source>
</evidence>
<feature type="transmembrane region" description="Helical" evidence="17">
    <location>
        <begin position="55"/>
        <end position="75"/>
    </location>
</feature>
<evidence type="ECO:0000256" key="8">
    <source>
        <dbReference type="ARBA" id="ARBA00022692"/>
    </source>
</evidence>
<evidence type="ECO:0000256" key="11">
    <source>
        <dbReference type="ARBA" id="ARBA00022840"/>
    </source>
</evidence>
<keyword evidence="11" id="KW-0067">ATP-binding</keyword>
<evidence type="ECO:0000256" key="6">
    <source>
        <dbReference type="ARBA" id="ARBA00022519"/>
    </source>
</evidence>
<name>A0A1J5PY79_9ZZZZ</name>
<proteinExistence type="inferred from homology"/>
<evidence type="ECO:0000313" key="20">
    <source>
        <dbReference type="EMBL" id="OIQ75880.1"/>
    </source>
</evidence>
<dbReference type="InterPro" id="IPR003856">
    <property type="entry name" value="LPS_length_determ_N"/>
</dbReference>
<keyword evidence="13 17" id="KW-0472">Membrane</keyword>
<evidence type="ECO:0000256" key="14">
    <source>
        <dbReference type="ARBA" id="ARBA00023137"/>
    </source>
</evidence>
<keyword evidence="5" id="KW-1003">Cell membrane</keyword>
<keyword evidence="12 17" id="KW-1133">Transmembrane helix</keyword>
<evidence type="ECO:0000256" key="16">
    <source>
        <dbReference type="SAM" id="Coils"/>
    </source>
</evidence>
<keyword evidence="9" id="KW-0547">Nucleotide-binding</keyword>
<evidence type="ECO:0000256" key="15">
    <source>
        <dbReference type="ARBA" id="ARBA00051245"/>
    </source>
</evidence>
<evidence type="ECO:0000259" key="18">
    <source>
        <dbReference type="Pfam" id="PF02706"/>
    </source>
</evidence>
<reference evidence="20" key="1">
    <citation type="submission" date="2016-10" db="EMBL/GenBank/DDBJ databases">
        <title>Sequence of Gallionella enrichment culture.</title>
        <authorList>
            <person name="Poehlein A."/>
            <person name="Muehling M."/>
            <person name="Daniel R."/>
        </authorList>
    </citation>
    <scope>NUCLEOTIDE SEQUENCE</scope>
</reference>
<dbReference type="Gene3D" id="3.40.50.300">
    <property type="entry name" value="P-loop containing nucleotide triphosphate hydrolases"/>
    <property type="match status" value="1"/>
</dbReference>
<evidence type="ECO:0000256" key="12">
    <source>
        <dbReference type="ARBA" id="ARBA00022989"/>
    </source>
</evidence>
<comment type="catalytic activity">
    <reaction evidence="15">
        <text>L-tyrosyl-[protein] + ATP = O-phospho-L-tyrosyl-[protein] + ADP + H(+)</text>
        <dbReference type="Rhea" id="RHEA:10596"/>
        <dbReference type="Rhea" id="RHEA-COMP:10136"/>
        <dbReference type="Rhea" id="RHEA-COMP:20101"/>
        <dbReference type="ChEBI" id="CHEBI:15378"/>
        <dbReference type="ChEBI" id="CHEBI:30616"/>
        <dbReference type="ChEBI" id="CHEBI:46858"/>
        <dbReference type="ChEBI" id="CHEBI:61978"/>
        <dbReference type="ChEBI" id="CHEBI:456216"/>
        <dbReference type="EC" id="2.7.10.2"/>
    </reaction>
</comment>
<gene>
    <name evidence="20" type="primary">ywqD_8</name>
    <name evidence="20" type="ORF">GALL_424470</name>
</gene>